<evidence type="ECO:0000313" key="5">
    <source>
        <dbReference type="Proteomes" id="UP001168972"/>
    </source>
</evidence>
<dbReference type="InterPro" id="IPR036964">
    <property type="entry name" value="RASGEF_cat_dom_sf"/>
</dbReference>
<comment type="caution">
    <text evidence="4">The sequence shown here is derived from an EMBL/GenBank/DDBJ whole genome shotgun (WGS) entry which is preliminary data.</text>
</comment>
<accession>A0AA39FDF7</accession>
<dbReference type="Pfam" id="PF00617">
    <property type="entry name" value="RasGEF"/>
    <property type="match status" value="1"/>
</dbReference>
<keyword evidence="1 2" id="KW-0344">Guanine-nucleotide releasing factor</keyword>
<dbReference type="GO" id="GO:0007265">
    <property type="term" value="P:Ras protein signal transduction"/>
    <property type="evidence" value="ECO:0007669"/>
    <property type="project" value="TreeGrafter"/>
</dbReference>
<evidence type="ECO:0000313" key="4">
    <source>
        <dbReference type="EMBL" id="KAK0167344.1"/>
    </source>
</evidence>
<dbReference type="InterPro" id="IPR001895">
    <property type="entry name" value="RASGEF_cat_dom"/>
</dbReference>
<dbReference type="SUPFAM" id="SSF48366">
    <property type="entry name" value="Ras GEF"/>
    <property type="match status" value="1"/>
</dbReference>
<dbReference type="PROSITE" id="PS50009">
    <property type="entry name" value="RASGEF_CAT"/>
    <property type="match status" value="1"/>
</dbReference>
<dbReference type="AlphaFoldDB" id="A0AA39FDF7"/>
<dbReference type="GO" id="GO:0005085">
    <property type="term" value="F:guanyl-nucleotide exchange factor activity"/>
    <property type="evidence" value="ECO:0007669"/>
    <property type="project" value="UniProtKB-KW"/>
</dbReference>
<protein>
    <recommendedName>
        <fullName evidence="3">Ras-GEF domain-containing protein</fullName>
    </recommendedName>
</protein>
<name>A0AA39FDF7_MICHY</name>
<reference evidence="4" key="2">
    <citation type="submission" date="2023-03" db="EMBL/GenBank/DDBJ databases">
        <authorList>
            <person name="Inwood S.N."/>
            <person name="Skelly J.G."/>
            <person name="Guhlin J."/>
            <person name="Harrop T.W.R."/>
            <person name="Goldson S.G."/>
            <person name="Dearden P.K."/>
        </authorList>
    </citation>
    <scope>NUCLEOTIDE SEQUENCE</scope>
    <source>
        <strain evidence="4">Lincoln</strain>
        <tissue evidence="4">Whole body</tissue>
    </source>
</reference>
<dbReference type="Gene3D" id="1.10.840.10">
    <property type="entry name" value="Ras guanine-nucleotide exchange factors catalytic domain"/>
    <property type="match status" value="1"/>
</dbReference>
<proteinExistence type="predicted"/>
<dbReference type="EMBL" id="JAQQBR010001832">
    <property type="protein sequence ID" value="KAK0167344.1"/>
    <property type="molecule type" value="Genomic_DNA"/>
</dbReference>
<dbReference type="PANTHER" id="PTHR23113:SF368">
    <property type="entry name" value="CELL DIVISION CONTROL PROTEIN 25"/>
    <property type="match status" value="1"/>
</dbReference>
<sequence length="967" mass="112708">MEKNRIEKLLLSEYEDFSDIILIESPFAETTRNGYGVREVALGLTSSKLIIATDILRSSNEFLYPSNIDPSIETLELVSIYPLEHVNLSIFCRRRRKTLKARLTDGRANYFELGGMDNRDIFWNLWCQHVQILLSQKENGSSLSEPTAASSSSTSTLYNLSSDVDQQVSGYGKIRKRCVCRLWADYHGDDGDRPSWTRKDIYMGPSYNELGPQYYLPISMQISKMDLKYLRNEVELSNYSMTPESYQNRTLDKFPIIRKKKYCNCNNDLCKILFTQESNYKRDLERSDCTDSVDDSSPIIVTNKCLLKSKWKKKYRESPRESESVKIPKLSRFGFGVEERCCAGLYLPECRGKRNSLQKVRASQTFLDPYTIIESGVAMWEQNIWQRIGQNVYNQPKNLRRYGLATAPHFLYALGPWSVENGDRVSIQSKRSLSCVNIRRRPMDVELKLPISKRQLTTSVSMISLEQGIISSSDQQGHVLLFWTPKYWYRPRNSIVAYRQLRQHLNCLRDFQQTYKEKGCRKFFSKKNQNKCYIEGNYEKIISCDKATCILNRIFLLKDGKKKKKGIDKKEKAQTNKLRSLLKMNSRITAWDLDSTTLAKQLTLIDRDLFLRIPVTEIKILIYEKSSKNAPNIYAFIAFSHRISCLITTEILGISKLSMRTRILARFINAANKCFTMGNFQSSRAIIAGLQSPAIYRLRLSWRYLKTHHSNSYRTMSKLCKIFKNPRTNVYTKAWKNAETSSSFIPYIGDILIRILGLNVNSDSLFCECPEQPIIDKSIAVKQNKSWNGGSTFLSYINEQKENSTNTNKIITNDKLSTVNSKVINYNCKRKEEMKKINKENKIKKLFTSMFIRLRYGNYTPLKSTRKTLFWAAKQLIMARKYFERWQIFVLTSKIITESQSKKESINVKKKKIEELTSWLITCQKHAQDYDFPRHTKAWEFLLKARYREERENFILSQKLEPILDSN</sequence>
<organism evidence="4 5">
    <name type="scientific">Microctonus hyperodae</name>
    <name type="common">Parasitoid wasp</name>
    <dbReference type="NCBI Taxonomy" id="165561"/>
    <lineage>
        <taxon>Eukaryota</taxon>
        <taxon>Metazoa</taxon>
        <taxon>Ecdysozoa</taxon>
        <taxon>Arthropoda</taxon>
        <taxon>Hexapoda</taxon>
        <taxon>Insecta</taxon>
        <taxon>Pterygota</taxon>
        <taxon>Neoptera</taxon>
        <taxon>Endopterygota</taxon>
        <taxon>Hymenoptera</taxon>
        <taxon>Apocrita</taxon>
        <taxon>Ichneumonoidea</taxon>
        <taxon>Braconidae</taxon>
        <taxon>Euphorinae</taxon>
        <taxon>Microctonus</taxon>
    </lineage>
</organism>
<dbReference type="SMART" id="SM00147">
    <property type="entry name" value="RasGEF"/>
    <property type="match status" value="1"/>
</dbReference>
<dbReference type="InterPro" id="IPR008937">
    <property type="entry name" value="Ras-like_GEF"/>
</dbReference>
<reference evidence="4" key="1">
    <citation type="journal article" date="2023" name="bioRxiv">
        <title>Scaffold-level genome assemblies of two parasitoid biocontrol wasps reveal the parthenogenesis mechanism and an associated novel virus.</title>
        <authorList>
            <person name="Inwood S."/>
            <person name="Skelly J."/>
            <person name="Guhlin J."/>
            <person name="Harrop T."/>
            <person name="Goldson S."/>
            <person name="Dearden P."/>
        </authorList>
    </citation>
    <scope>NUCLEOTIDE SEQUENCE</scope>
    <source>
        <strain evidence="4">Lincoln</strain>
        <tissue evidence="4">Whole body</tissue>
    </source>
</reference>
<evidence type="ECO:0000259" key="3">
    <source>
        <dbReference type="PROSITE" id="PS50009"/>
    </source>
</evidence>
<gene>
    <name evidence="4" type="ORF">PV327_004754</name>
</gene>
<keyword evidence="5" id="KW-1185">Reference proteome</keyword>
<evidence type="ECO:0000256" key="1">
    <source>
        <dbReference type="ARBA" id="ARBA00022658"/>
    </source>
</evidence>
<dbReference type="GO" id="GO:0005886">
    <property type="term" value="C:plasma membrane"/>
    <property type="evidence" value="ECO:0007669"/>
    <property type="project" value="TreeGrafter"/>
</dbReference>
<evidence type="ECO:0000256" key="2">
    <source>
        <dbReference type="PROSITE-ProRule" id="PRU00168"/>
    </source>
</evidence>
<dbReference type="Proteomes" id="UP001168972">
    <property type="component" value="Unassembled WGS sequence"/>
</dbReference>
<dbReference type="InterPro" id="IPR023578">
    <property type="entry name" value="Ras_GEF_dom_sf"/>
</dbReference>
<feature type="domain" description="Ras-GEF" evidence="3">
    <location>
        <begin position="594"/>
        <end position="833"/>
    </location>
</feature>
<dbReference type="PANTHER" id="PTHR23113">
    <property type="entry name" value="GUANINE NUCLEOTIDE EXCHANGE FACTOR"/>
    <property type="match status" value="1"/>
</dbReference>